<gene>
    <name evidence="2" type="ORF">PENANT_c031G00628</name>
</gene>
<proteinExistence type="predicted"/>
<protein>
    <submittedName>
        <fullName evidence="2">Uncharacterized protein</fullName>
    </submittedName>
</protein>
<dbReference type="Proteomes" id="UP000191672">
    <property type="component" value="Unassembled WGS sequence"/>
</dbReference>
<keyword evidence="3" id="KW-1185">Reference proteome</keyword>
<sequence length="45" mass="5215">MKVRLLTLQTGTNQIRRHSTTIDERKDHGSLPSRRPYCWPPAAPE</sequence>
<feature type="compositionally biased region" description="Basic and acidic residues" evidence="1">
    <location>
        <begin position="20"/>
        <end position="29"/>
    </location>
</feature>
<organism evidence="2 3">
    <name type="scientific">Penicillium antarcticum</name>
    <dbReference type="NCBI Taxonomy" id="416450"/>
    <lineage>
        <taxon>Eukaryota</taxon>
        <taxon>Fungi</taxon>
        <taxon>Dikarya</taxon>
        <taxon>Ascomycota</taxon>
        <taxon>Pezizomycotina</taxon>
        <taxon>Eurotiomycetes</taxon>
        <taxon>Eurotiomycetidae</taxon>
        <taxon>Eurotiales</taxon>
        <taxon>Aspergillaceae</taxon>
        <taxon>Penicillium</taxon>
    </lineage>
</organism>
<reference evidence="3" key="1">
    <citation type="journal article" date="2017" name="Nat. Microbiol.">
        <title>Global analysis of biosynthetic gene clusters reveals vast potential of secondary metabolite production in Penicillium species.</title>
        <authorList>
            <person name="Nielsen J.C."/>
            <person name="Grijseels S."/>
            <person name="Prigent S."/>
            <person name="Ji B."/>
            <person name="Dainat J."/>
            <person name="Nielsen K.F."/>
            <person name="Frisvad J.C."/>
            <person name="Workman M."/>
            <person name="Nielsen J."/>
        </authorList>
    </citation>
    <scope>NUCLEOTIDE SEQUENCE [LARGE SCALE GENOMIC DNA]</scope>
    <source>
        <strain evidence="3">IBT 31811</strain>
    </source>
</reference>
<evidence type="ECO:0000256" key="1">
    <source>
        <dbReference type="SAM" id="MobiDB-lite"/>
    </source>
</evidence>
<name>A0A1V6PVS9_9EURO</name>
<feature type="region of interest" description="Disordered" evidence="1">
    <location>
        <begin position="18"/>
        <end position="45"/>
    </location>
</feature>
<evidence type="ECO:0000313" key="2">
    <source>
        <dbReference type="EMBL" id="OQD80812.1"/>
    </source>
</evidence>
<dbReference type="AlphaFoldDB" id="A0A1V6PVS9"/>
<evidence type="ECO:0000313" key="3">
    <source>
        <dbReference type="Proteomes" id="UP000191672"/>
    </source>
</evidence>
<dbReference type="EMBL" id="MDYN01000031">
    <property type="protein sequence ID" value="OQD80812.1"/>
    <property type="molecule type" value="Genomic_DNA"/>
</dbReference>
<accession>A0A1V6PVS9</accession>
<comment type="caution">
    <text evidence="2">The sequence shown here is derived from an EMBL/GenBank/DDBJ whole genome shotgun (WGS) entry which is preliminary data.</text>
</comment>